<evidence type="ECO:0000256" key="7">
    <source>
        <dbReference type="ARBA" id="ARBA00023268"/>
    </source>
</evidence>
<feature type="non-terminal residue" evidence="12">
    <location>
        <position position="636"/>
    </location>
</feature>
<dbReference type="OrthoDB" id="238681at2759"/>
<dbReference type="InterPro" id="IPR011257">
    <property type="entry name" value="DNA_glycosylase"/>
</dbReference>
<feature type="transmembrane region" description="Helical" evidence="10">
    <location>
        <begin position="424"/>
        <end position="442"/>
    </location>
</feature>
<evidence type="ECO:0000256" key="6">
    <source>
        <dbReference type="ARBA" id="ARBA00023239"/>
    </source>
</evidence>
<feature type="transmembrane region" description="Helical" evidence="10">
    <location>
        <begin position="590"/>
        <end position="614"/>
    </location>
</feature>
<gene>
    <name evidence="12" type="primary">OGG1</name>
    <name evidence="12" type="ORF">SPIL2461_LOCUS8011</name>
</gene>
<dbReference type="Gene3D" id="1.10.340.30">
    <property type="entry name" value="Hypothetical protein, domain 2"/>
    <property type="match status" value="1"/>
</dbReference>
<dbReference type="EC" id="4.2.99.18" evidence="2"/>
<accession>A0A812P0X2</accession>
<name>A0A812P0X2_SYMPI</name>
<dbReference type="InterPro" id="IPR003265">
    <property type="entry name" value="HhH-GPD_domain"/>
</dbReference>
<dbReference type="Gene3D" id="1.10.1670.10">
    <property type="entry name" value="Helix-hairpin-Helix base-excision DNA repair enzymes (C-terminal)"/>
    <property type="match status" value="1"/>
</dbReference>
<evidence type="ECO:0000313" key="13">
    <source>
        <dbReference type="Proteomes" id="UP000649617"/>
    </source>
</evidence>
<proteinExistence type="inferred from homology"/>
<evidence type="ECO:0000313" key="12">
    <source>
        <dbReference type="EMBL" id="CAE7340441.1"/>
    </source>
</evidence>
<evidence type="ECO:0000256" key="3">
    <source>
        <dbReference type="ARBA" id="ARBA00022763"/>
    </source>
</evidence>
<dbReference type="InterPro" id="IPR052054">
    <property type="entry name" value="Oxidative_DNA_repair_enzyme"/>
</dbReference>
<feature type="transmembrane region" description="Helical" evidence="10">
    <location>
        <begin position="505"/>
        <end position="523"/>
    </location>
</feature>
<dbReference type="GO" id="GO:0006289">
    <property type="term" value="P:nucleotide-excision repair"/>
    <property type="evidence" value="ECO:0007669"/>
    <property type="project" value="InterPro"/>
</dbReference>
<evidence type="ECO:0000256" key="10">
    <source>
        <dbReference type="SAM" id="Phobius"/>
    </source>
</evidence>
<evidence type="ECO:0000256" key="5">
    <source>
        <dbReference type="ARBA" id="ARBA00023204"/>
    </source>
</evidence>
<dbReference type="EMBL" id="CAJNIZ010012936">
    <property type="protein sequence ID" value="CAE7340441.1"/>
    <property type="molecule type" value="Genomic_DNA"/>
</dbReference>
<keyword evidence="10" id="KW-1133">Transmembrane helix</keyword>
<evidence type="ECO:0000259" key="11">
    <source>
        <dbReference type="SMART" id="SM00478"/>
    </source>
</evidence>
<dbReference type="GO" id="GO:0006285">
    <property type="term" value="P:base-excision repair, AP site formation"/>
    <property type="evidence" value="ECO:0007669"/>
    <property type="project" value="TreeGrafter"/>
</dbReference>
<dbReference type="GO" id="GO:0034039">
    <property type="term" value="F:8-oxo-7,8-dihydroguanine DNA N-glycosylase activity"/>
    <property type="evidence" value="ECO:0007669"/>
    <property type="project" value="TreeGrafter"/>
</dbReference>
<comment type="catalytic activity">
    <reaction evidence="9">
        <text>2'-deoxyribonucleotide-(2'-deoxyribose 5'-phosphate)-2'-deoxyribonucleotide-DNA = a 3'-end 2'-deoxyribonucleotide-(2,3-dehydro-2,3-deoxyribose 5'-phosphate)-DNA + a 5'-end 5'-phospho-2'-deoxyribonucleoside-DNA + H(+)</text>
        <dbReference type="Rhea" id="RHEA:66592"/>
        <dbReference type="Rhea" id="RHEA-COMP:13180"/>
        <dbReference type="Rhea" id="RHEA-COMP:16897"/>
        <dbReference type="Rhea" id="RHEA-COMP:17067"/>
        <dbReference type="ChEBI" id="CHEBI:15378"/>
        <dbReference type="ChEBI" id="CHEBI:136412"/>
        <dbReference type="ChEBI" id="CHEBI:157695"/>
        <dbReference type="ChEBI" id="CHEBI:167181"/>
        <dbReference type="EC" id="4.2.99.18"/>
    </reaction>
</comment>
<keyword evidence="5" id="KW-0234">DNA repair</keyword>
<sequence length="636" mass="70310">MERGRNNDWIDLEIPPSEFRAESSLETGQCFHWKRIAANEWLGLVTGCCVHLRSAPNTTLVKSLAGELDVQSFCRYLSHGQGHPVLVDLQTAWGEDGAEAARILPGARVLRQDPVEALISFICSANNNVPRISLMLERLRQQAGTPLLNLSPTLAGQMAQEYSKGRSAVPAHVRELISQGKLCSFPTPERLASFGELELQELGLGYRARYVAASVMAGDLKKDLEELRRLPRDVAERELRKFSGVGPKVAACVALYGLGFSDSVPVDVHVARAAGRMAPPGLARRLEASASLTPGLHAAVADFFRDRFGTHAGWAQHLVFAAQRHRASVAVSSPTVEAVVEARRAAFLWKNGLGGLPDGCLLALNFAFEVIELEHDFYSISLTPQVPCWAAFCAPLASSIAQLLAICLRLFALCLMLVYSHKRVVVMMIVVAEEMMVLYFLAYSNETMFEGGKWKQPISPYWSLNAMKMISIMLSLFKVSIELGHAQRLCRSLVVGNFVDNIRPVLGWWALALQYFMALSVLFVSLSVVLGATSCVACFLKIFSVFIIVDMDNLAAGFVDGMTYLDFKVEVSPERLKNFRRHHGRLGRCLSIRAVFMFMPVTLILLSLLMSIYFNTIPLTLLTWGQVSNEDAPKML</sequence>
<dbReference type="SUPFAM" id="SSF48150">
    <property type="entry name" value="DNA-glycosylase"/>
    <property type="match status" value="1"/>
</dbReference>
<dbReference type="GO" id="GO:0003684">
    <property type="term" value="F:damaged DNA binding"/>
    <property type="evidence" value="ECO:0007669"/>
    <property type="project" value="InterPro"/>
</dbReference>
<feature type="transmembrane region" description="Helical" evidence="10">
    <location>
        <begin position="529"/>
        <end position="549"/>
    </location>
</feature>
<dbReference type="InterPro" id="IPR012904">
    <property type="entry name" value="OGG_N"/>
</dbReference>
<reference evidence="12" key="1">
    <citation type="submission" date="2021-02" db="EMBL/GenBank/DDBJ databases">
        <authorList>
            <person name="Dougan E. K."/>
            <person name="Rhodes N."/>
            <person name="Thang M."/>
            <person name="Chan C."/>
        </authorList>
    </citation>
    <scope>NUCLEOTIDE SEQUENCE</scope>
</reference>
<dbReference type="AlphaFoldDB" id="A0A812P0X2"/>
<keyword evidence="8" id="KW-0326">Glycosidase</keyword>
<keyword evidence="3" id="KW-0227">DNA damage</keyword>
<keyword evidence="13" id="KW-1185">Reference proteome</keyword>
<comment type="caution">
    <text evidence="12">The sequence shown here is derived from an EMBL/GenBank/DDBJ whole genome shotgun (WGS) entry which is preliminary data.</text>
</comment>
<dbReference type="PANTHER" id="PTHR10242">
    <property type="entry name" value="8-OXOGUANINE DNA GLYCOSYLASE"/>
    <property type="match status" value="1"/>
</dbReference>
<dbReference type="SMART" id="SM00478">
    <property type="entry name" value="ENDO3c"/>
    <property type="match status" value="1"/>
</dbReference>
<dbReference type="GO" id="GO:0005634">
    <property type="term" value="C:nucleus"/>
    <property type="evidence" value="ECO:0007669"/>
    <property type="project" value="TreeGrafter"/>
</dbReference>
<feature type="transmembrane region" description="Helical" evidence="10">
    <location>
        <begin position="462"/>
        <end position="484"/>
    </location>
</feature>
<dbReference type="PANTHER" id="PTHR10242:SF2">
    <property type="entry name" value="N-GLYCOSYLASE_DNA LYASE"/>
    <property type="match status" value="1"/>
</dbReference>
<dbReference type="CDD" id="cd00056">
    <property type="entry name" value="ENDO3c"/>
    <property type="match status" value="1"/>
</dbReference>
<dbReference type="SUPFAM" id="SSF55945">
    <property type="entry name" value="TATA-box binding protein-like"/>
    <property type="match status" value="1"/>
</dbReference>
<protein>
    <recommendedName>
        <fullName evidence="2">DNA-(apurinic or apyrimidinic site) lyase</fullName>
        <ecNumber evidence="2">4.2.99.18</ecNumber>
    </recommendedName>
</protein>
<keyword evidence="6" id="KW-0456">Lyase</keyword>
<evidence type="ECO:0000256" key="8">
    <source>
        <dbReference type="ARBA" id="ARBA00023295"/>
    </source>
</evidence>
<organism evidence="12 13">
    <name type="scientific">Symbiodinium pilosum</name>
    <name type="common">Dinoflagellate</name>
    <dbReference type="NCBI Taxonomy" id="2952"/>
    <lineage>
        <taxon>Eukaryota</taxon>
        <taxon>Sar</taxon>
        <taxon>Alveolata</taxon>
        <taxon>Dinophyceae</taxon>
        <taxon>Suessiales</taxon>
        <taxon>Symbiodiniaceae</taxon>
        <taxon>Symbiodinium</taxon>
    </lineage>
</organism>
<feature type="transmembrane region" description="Helical" evidence="10">
    <location>
        <begin position="389"/>
        <end position="412"/>
    </location>
</feature>
<evidence type="ECO:0000256" key="4">
    <source>
        <dbReference type="ARBA" id="ARBA00022801"/>
    </source>
</evidence>
<keyword evidence="7" id="KW-0511">Multifunctional enzyme</keyword>
<dbReference type="Proteomes" id="UP000649617">
    <property type="component" value="Unassembled WGS sequence"/>
</dbReference>
<feature type="domain" description="HhH-GPD" evidence="11">
    <location>
        <begin position="176"/>
        <end position="306"/>
    </location>
</feature>
<dbReference type="InterPro" id="IPR023170">
    <property type="entry name" value="HhH_base_excis_C"/>
</dbReference>
<keyword evidence="10" id="KW-0472">Membrane</keyword>
<keyword evidence="10" id="KW-0812">Transmembrane</keyword>
<dbReference type="Pfam" id="PF07934">
    <property type="entry name" value="OGG_N"/>
    <property type="match status" value="1"/>
</dbReference>
<comment type="similarity">
    <text evidence="1">Belongs to the type-1 OGG1 family.</text>
</comment>
<dbReference type="Gene3D" id="3.30.310.40">
    <property type="match status" value="1"/>
</dbReference>
<dbReference type="GO" id="GO:0140078">
    <property type="term" value="F:class I DNA-(apurinic or apyrimidinic site) endonuclease activity"/>
    <property type="evidence" value="ECO:0007669"/>
    <property type="project" value="UniProtKB-EC"/>
</dbReference>
<keyword evidence="4" id="KW-0378">Hydrolase</keyword>
<evidence type="ECO:0000256" key="1">
    <source>
        <dbReference type="ARBA" id="ARBA00010679"/>
    </source>
</evidence>
<evidence type="ECO:0000256" key="9">
    <source>
        <dbReference type="ARBA" id="ARBA00044632"/>
    </source>
</evidence>
<evidence type="ECO:0000256" key="2">
    <source>
        <dbReference type="ARBA" id="ARBA00012720"/>
    </source>
</evidence>